<gene>
    <name evidence="2" type="ORF">C2134_17945</name>
</gene>
<evidence type="ECO:0000259" key="1">
    <source>
        <dbReference type="PROSITE" id="PS51819"/>
    </source>
</evidence>
<proteinExistence type="predicted"/>
<organism evidence="2 3">
    <name type="scientific">Chromobacterium sinusclupearum</name>
    <dbReference type="NCBI Taxonomy" id="2077146"/>
    <lineage>
        <taxon>Bacteria</taxon>
        <taxon>Pseudomonadati</taxon>
        <taxon>Pseudomonadota</taxon>
        <taxon>Betaproteobacteria</taxon>
        <taxon>Neisseriales</taxon>
        <taxon>Chromobacteriaceae</taxon>
        <taxon>Chromobacterium</taxon>
    </lineage>
</organism>
<comment type="caution">
    <text evidence="2">The sequence shown here is derived from an EMBL/GenBank/DDBJ whole genome shotgun (WGS) entry which is preliminary data.</text>
</comment>
<dbReference type="InterPro" id="IPR041581">
    <property type="entry name" value="Glyoxalase_6"/>
</dbReference>
<dbReference type="Proteomes" id="UP000236416">
    <property type="component" value="Unassembled WGS sequence"/>
</dbReference>
<dbReference type="Pfam" id="PF18029">
    <property type="entry name" value="Glyoxalase_6"/>
    <property type="match status" value="1"/>
</dbReference>
<sequence length="118" mass="12922">MRIRSVYFKVAEMEAEVAFWQAFLEREPLKRGSHWSEFMVGETRLGMLLNDFGEELQGCVAVPVFELAQEQLSSAVSRAKEAGATVVLDGLANPQMNSIVLASPGGNEFELCNCAAHG</sequence>
<dbReference type="SUPFAM" id="SSF54593">
    <property type="entry name" value="Glyoxalase/Bleomycin resistance protein/Dihydroxybiphenyl dioxygenase"/>
    <property type="match status" value="1"/>
</dbReference>
<protein>
    <submittedName>
        <fullName evidence="2">Methylmalonyl-CoA epimerase</fullName>
    </submittedName>
</protein>
<dbReference type="Gene3D" id="3.10.180.10">
    <property type="entry name" value="2,3-Dihydroxybiphenyl 1,2-Dioxygenase, domain 1"/>
    <property type="match status" value="1"/>
</dbReference>
<accession>A0A2K4MJP9</accession>
<name>A0A2K4MJP9_9NEIS</name>
<dbReference type="RefSeq" id="WP_103321463.1">
    <property type="nucleotide sequence ID" value="NZ_PPTF01000076.1"/>
</dbReference>
<dbReference type="InterPro" id="IPR029068">
    <property type="entry name" value="Glyas_Bleomycin-R_OHBP_Dase"/>
</dbReference>
<dbReference type="EMBL" id="PPTF01000076">
    <property type="protein sequence ID" value="POA97262.1"/>
    <property type="molecule type" value="Genomic_DNA"/>
</dbReference>
<evidence type="ECO:0000313" key="3">
    <source>
        <dbReference type="Proteomes" id="UP000236416"/>
    </source>
</evidence>
<feature type="domain" description="VOC" evidence="1">
    <location>
        <begin position="2"/>
        <end position="114"/>
    </location>
</feature>
<dbReference type="InterPro" id="IPR037523">
    <property type="entry name" value="VOC_core"/>
</dbReference>
<keyword evidence="3" id="KW-1185">Reference proteome</keyword>
<reference evidence="2 3" key="1">
    <citation type="submission" date="2018-01" db="EMBL/GenBank/DDBJ databases">
        <title>Genomic Sequence of Chromobacterium MWU13-2610 from wild cranberry bogs within the Cape Cod National Seashore.</title>
        <authorList>
            <person name="O'Hara-Hanley K."/>
            <person name="Soby S."/>
            <person name="Harrison A."/>
        </authorList>
    </citation>
    <scope>NUCLEOTIDE SEQUENCE [LARGE SCALE GENOMIC DNA]</scope>
    <source>
        <strain evidence="2 3">MWU13-2610</strain>
    </source>
</reference>
<dbReference type="PROSITE" id="PS51819">
    <property type="entry name" value="VOC"/>
    <property type="match status" value="1"/>
</dbReference>
<evidence type="ECO:0000313" key="2">
    <source>
        <dbReference type="EMBL" id="POA97262.1"/>
    </source>
</evidence>
<dbReference type="AlphaFoldDB" id="A0A2K4MJP9"/>